<keyword evidence="7" id="KW-0408">Iron</keyword>
<dbReference type="GO" id="GO:0051213">
    <property type="term" value="F:dioxygenase activity"/>
    <property type="evidence" value="ECO:0007669"/>
    <property type="project" value="UniProtKB-KW"/>
</dbReference>
<feature type="domain" description="Fe2OG dioxygenase" evidence="9">
    <location>
        <begin position="104"/>
        <end position="212"/>
    </location>
</feature>
<evidence type="ECO:0000313" key="10">
    <source>
        <dbReference type="EMBL" id="EIM76948.1"/>
    </source>
</evidence>
<dbReference type="InterPro" id="IPR037151">
    <property type="entry name" value="AlkB-like_sf"/>
</dbReference>
<evidence type="ECO:0000256" key="7">
    <source>
        <dbReference type="ARBA" id="ARBA00023004"/>
    </source>
</evidence>
<dbReference type="GO" id="GO:0032451">
    <property type="term" value="F:demethylase activity"/>
    <property type="evidence" value="ECO:0007669"/>
    <property type="project" value="UniProtKB-ARBA"/>
</dbReference>
<keyword evidence="5" id="KW-0223">Dioxygenase</keyword>
<dbReference type="FunFam" id="2.60.120.590:FF:000004">
    <property type="entry name" value="DNA oxidative demethylase ALKBH2"/>
    <property type="match status" value="1"/>
</dbReference>
<evidence type="ECO:0000256" key="6">
    <source>
        <dbReference type="ARBA" id="ARBA00023002"/>
    </source>
</evidence>
<dbReference type="EMBL" id="AJYA01000017">
    <property type="protein sequence ID" value="EIM76948.1"/>
    <property type="molecule type" value="Genomic_DNA"/>
</dbReference>
<dbReference type="PANTHER" id="PTHR31212:SF4">
    <property type="entry name" value="ALPHA-KETOGLUTARATE-DEPENDENT DIOXYGENASE ALKB HOMOLOG 3"/>
    <property type="match status" value="1"/>
</dbReference>
<sequence length="216" mass="24536">MQSTLFSSPAGPNLLPAHGEMYYQEDFLSAQEAHHYQALLESELRWVQEPIILFGKPVMQPRLTALLGDPRVPYGYSGIQMEVQNWPKGLLPLLRLVEEAAGEQFTHCLCNWYRDGADSMGWHRDNEKILGPRPTIASLSFGGTRDFQVRPYRPKGKDLPAALVGEKKRVLPLAAGSLLLMQGDMQQFWEHQLPKTKKPVQARINLTFRRLFTAKP</sequence>
<evidence type="ECO:0000256" key="3">
    <source>
        <dbReference type="ARBA" id="ARBA00022763"/>
    </source>
</evidence>
<dbReference type="GO" id="GO:0046872">
    <property type="term" value="F:metal ion binding"/>
    <property type="evidence" value="ECO:0007669"/>
    <property type="project" value="UniProtKB-KW"/>
</dbReference>
<evidence type="ECO:0000256" key="2">
    <source>
        <dbReference type="ARBA" id="ARBA00022723"/>
    </source>
</evidence>
<dbReference type="GO" id="GO:0016787">
    <property type="term" value="F:hydrolase activity"/>
    <property type="evidence" value="ECO:0007669"/>
    <property type="project" value="UniProtKB-ARBA"/>
</dbReference>
<keyword evidence="8" id="KW-0234">DNA repair</keyword>
<dbReference type="InterPro" id="IPR032854">
    <property type="entry name" value="ALKBH3"/>
</dbReference>
<dbReference type="GO" id="GO:0140097">
    <property type="term" value="F:catalytic activity, acting on DNA"/>
    <property type="evidence" value="ECO:0007669"/>
    <property type="project" value="UniProtKB-ARBA"/>
</dbReference>
<dbReference type="SUPFAM" id="SSF51197">
    <property type="entry name" value="Clavaminate synthase-like"/>
    <property type="match status" value="1"/>
</dbReference>
<name>I5C546_9BACT</name>
<dbReference type="InterPro" id="IPR005123">
    <property type="entry name" value="Oxoglu/Fe-dep_dioxygenase_dom"/>
</dbReference>
<keyword evidence="2" id="KW-0479">Metal-binding</keyword>
<evidence type="ECO:0000256" key="4">
    <source>
        <dbReference type="ARBA" id="ARBA00022842"/>
    </source>
</evidence>
<dbReference type="AlphaFoldDB" id="I5C546"/>
<dbReference type="Proteomes" id="UP000005551">
    <property type="component" value="Unassembled WGS sequence"/>
</dbReference>
<dbReference type="GO" id="GO:0016705">
    <property type="term" value="F:oxidoreductase activity, acting on paired donors, with incorporation or reduction of molecular oxygen"/>
    <property type="evidence" value="ECO:0007669"/>
    <property type="project" value="UniProtKB-ARBA"/>
</dbReference>
<dbReference type="GO" id="GO:0006307">
    <property type="term" value="P:DNA alkylation repair"/>
    <property type="evidence" value="ECO:0007669"/>
    <property type="project" value="InterPro"/>
</dbReference>
<evidence type="ECO:0000313" key="11">
    <source>
        <dbReference type="Proteomes" id="UP000005551"/>
    </source>
</evidence>
<gene>
    <name evidence="10" type="ORF">A3SI_08471</name>
</gene>
<evidence type="ECO:0000259" key="9">
    <source>
        <dbReference type="PROSITE" id="PS51471"/>
    </source>
</evidence>
<dbReference type="Pfam" id="PF13532">
    <property type="entry name" value="2OG-FeII_Oxy_2"/>
    <property type="match status" value="1"/>
</dbReference>
<proteinExistence type="predicted"/>
<organism evidence="10 11">
    <name type="scientific">Nitritalea halalkaliphila LW7</name>
    <dbReference type="NCBI Taxonomy" id="1189621"/>
    <lineage>
        <taxon>Bacteria</taxon>
        <taxon>Pseudomonadati</taxon>
        <taxon>Bacteroidota</taxon>
        <taxon>Cytophagia</taxon>
        <taxon>Cytophagales</taxon>
        <taxon>Cyclobacteriaceae</taxon>
        <taxon>Nitritalea</taxon>
    </lineage>
</organism>
<reference evidence="10 11" key="1">
    <citation type="submission" date="2012-05" db="EMBL/GenBank/DDBJ databases">
        <title>Genome sequence of Nitritalea halalkaliphila LW7.</title>
        <authorList>
            <person name="Jangir P.K."/>
            <person name="Singh A."/>
            <person name="Shivaji S."/>
            <person name="Sharma R."/>
        </authorList>
    </citation>
    <scope>NUCLEOTIDE SEQUENCE [LARGE SCALE GENOMIC DNA]</scope>
    <source>
        <strain evidence="10 11">LW7</strain>
    </source>
</reference>
<evidence type="ECO:0000256" key="5">
    <source>
        <dbReference type="ARBA" id="ARBA00022964"/>
    </source>
</evidence>
<evidence type="ECO:0000256" key="8">
    <source>
        <dbReference type="ARBA" id="ARBA00023204"/>
    </source>
</evidence>
<keyword evidence="4" id="KW-0460">Magnesium</keyword>
<accession>I5C546</accession>
<keyword evidence="11" id="KW-1185">Reference proteome</keyword>
<comment type="caution">
    <text evidence="10">The sequence shown here is derived from an EMBL/GenBank/DDBJ whole genome shotgun (WGS) entry which is preliminary data.</text>
</comment>
<dbReference type="PANTHER" id="PTHR31212">
    <property type="entry name" value="ALPHA-KETOGLUTARATE-DEPENDENT DIOXYGENASE ALKB HOMOLOG 3"/>
    <property type="match status" value="1"/>
</dbReference>
<dbReference type="RefSeq" id="WP_009054617.1">
    <property type="nucleotide sequence ID" value="NZ_AJYA01000017.1"/>
</dbReference>
<comment type="cofactor">
    <cofactor evidence="1">
        <name>Fe(2+)</name>
        <dbReference type="ChEBI" id="CHEBI:29033"/>
    </cofactor>
</comment>
<keyword evidence="3" id="KW-0227">DNA damage</keyword>
<dbReference type="InterPro" id="IPR027450">
    <property type="entry name" value="AlkB-like"/>
</dbReference>
<protein>
    <submittedName>
        <fullName evidence="10">2OG-Fe(II) oxygenase</fullName>
    </submittedName>
</protein>
<keyword evidence="6" id="KW-0560">Oxidoreductase</keyword>
<dbReference type="Gene3D" id="2.60.120.590">
    <property type="entry name" value="Alpha-ketoglutarate-dependent dioxygenase AlkB-like"/>
    <property type="match status" value="1"/>
</dbReference>
<dbReference type="OrthoDB" id="190276at2"/>
<evidence type="ECO:0000256" key="1">
    <source>
        <dbReference type="ARBA" id="ARBA00001954"/>
    </source>
</evidence>
<dbReference type="PROSITE" id="PS51471">
    <property type="entry name" value="FE2OG_OXY"/>
    <property type="match status" value="1"/>
</dbReference>